<comment type="caution">
    <text evidence="6">The sequence shown here is derived from an EMBL/GenBank/DDBJ whole genome shotgun (WGS) entry which is preliminary data.</text>
</comment>
<evidence type="ECO:0000256" key="1">
    <source>
        <dbReference type="ARBA" id="ARBA00009437"/>
    </source>
</evidence>
<proteinExistence type="inferred from homology"/>
<dbReference type="Pfam" id="PF03466">
    <property type="entry name" value="LysR_substrate"/>
    <property type="match status" value="1"/>
</dbReference>
<comment type="similarity">
    <text evidence="1">Belongs to the LysR transcriptional regulatory family.</text>
</comment>
<dbReference type="RefSeq" id="WP_231485907.1">
    <property type="nucleotide sequence ID" value="NZ_BAAAZO010000002.1"/>
</dbReference>
<dbReference type="PROSITE" id="PS50931">
    <property type="entry name" value="HTH_LYSR"/>
    <property type="match status" value="1"/>
</dbReference>
<dbReference type="EMBL" id="BAAAZO010000002">
    <property type="protein sequence ID" value="GAA3598038.1"/>
    <property type="molecule type" value="Genomic_DNA"/>
</dbReference>
<evidence type="ECO:0000256" key="4">
    <source>
        <dbReference type="ARBA" id="ARBA00023163"/>
    </source>
</evidence>
<evidence type="ECO:0000256" key="2">
    <source>
        <dbReference type="ARBA" id="ARBA00023015"/>
    </source>
</evidence>
<dbReference type="Gene3D" id="1.10.10.10">
    <property type="entry name" value="Winged helix-like DNA-binding domain superfamily/Winged helix DNA-binding domain"/>
    <property type="match status" value="1"/>
</dbReference>
<evidence type="ECO:0000256" key="3">
    <source>
        <dbReference type="ARBA" id="ARBA00023125"/>
    </source>
</evidence>
<gene>
    <name evidence="6" type="ORF">GCM10022223_11550</name>
</gene>
<sequence length="305" mass="33555">MSRPFTLLQLRYFVTTARLGNMTVAAGELHMTQSALSSAMSQLESSMGSALFRRIPRRGLELTDAGRRLLDQCLPLIEEVDQLPAAVRGDEASMTGSLVVGVYEPLASQDLPRLLRRFSELHPAVDVHLLESDQESTRLALLDGLCDVALMYDMSIGGDLTYETLETLPAHVIVASDHPLATRGVRRVSLRELADEPMILLDLPSTRDYIQDVFTAAGVSPKVRHRFRGYETVRAFVGDGHGYAVLNRRLAHGYTHNGSSVTTLDIVEAVPAVQVVLATRTGARLTQRAREFRALCHTYFAGAPE</sequence>
<dbReference type="PANTHER" id="PTHR30346:SF0">
    <property type="entry name" value="HCA OPERON TRANSCRIPTIONAL ACTIVATOR HCAR"/>
    <property type="match status" value="1"/>
</dbReference>
<dbReference type="InterPro" id="IPR000847">
    <property type="entry name" value="LysR_HTH_N"/>
</dbReference>
<dbReference type="SUPFAM" id="SSF46785">
    <property type="entry name" value="Winged helix' DNA-binding domain"/>
    <property type="match status" value="1"/>
</dbReference>
<protein>
    <submittedName>
        <fullName evidence="6">LysR family transcriptional regulator</fullName>
    </submittedName>
</protein>
<evidence type="ECO:0000313" key="7">
    <source>
        <dbReference type="Proteomes" id="UP001501074"/>
    </source>
</evidence>
<keyword evidence="2" id="KW-0805">Transcription regulation</keyword>
<dbReference type="InterPro" id="IPR036390">
    <property type="entry name" value="WH_DNA-bd_sf"/>
</dbReference>
<keyword evidence="3" id="KW-0238">DNA-binding</keyword>
<dbReference type="Pfam" id="PF00126">
    <property type="entry name" value="HTH_1"/>
    <property type="match status" value="1"/>
</dbReference>
<reference evidence="7" key="1">
    <citation type="journal article" date="2019" name="Int. J. Syst. Evol. Microbiol.">
        <title>The Global Catalogue of Microorganisms (GCM) 10K type strain sequencing project: providing services to taxonomists for standard genome sequencing and annotation.</title>
        <authorList>
            <consortium name="The Broad Institute Genomics Platform"/>
            <consortium name="The Broad Institute Genome Sequencing Center for Infectious Disease"/>
            <person name="Wu L."/>
            <person name="Ma J."/>
        </authorList>
    </citation>
    <scope>NUCLEOTIDE SEQUENCE [LARGE SCALE GENOMIC DNA]</scope>
    <source>
        <strain evidence="7">JCM 16902</strain>
    </source>
</reference>
<dbReference type="Gene3D" id="3.40.190.10">
    <property type="entry name" value="Periplasmic binding protein-like II"/>
    <property type="match status" value="2"/>
</dbReference>
<accession>A0ABP6Z6T4</accession>
<dbReference type="InterPro" id="IPR005119">
    <property type="entry name" value="LysR_subst-bd"/>
</dbReference>
<evidence type="ECO:0000313" key="6">
    <source>
        <dbReference type="EMBL" id="GAA3598038.1"/>
    </source>
</evidence>
<feature type="domain" description="HTH lysR-type" evidence="5">
    <location>
        <begin position="5"/>
        <end position="63"/>
    </location>
</feature>
<dbReference type="SUPFAM" id="SSF53850">
    <property type="entry name" value="Periplasmic binding protein-like II"/>
    <property type="match status" value="1"/>
</dbReference>
<keyword evidence="4" id="KW-0804">Transcription</keyword>
<keyword evidence="7" id="KW-1185">Reference proteome</keyword>
<dbReference type="InterPro" id="IPR036388">
    <property type="entry name" value="WH-like_DNA-bd_sf"/>
</dbReference>
<dbReference type="PANTHER" id="PTHR30346">
    <property type="entry name" value="TRANSCRIPTIONAL DUAL REGULATOR HCAR-RELATED"/>
    <property type="match status" value="1"/>
</dbReference>
<name>A0ABP6Z6T4_9ACTN</name>
<dbReference type="Proteomes" id="UP001501074">
    <property type="component" value="Unassembled WGS sequence"/>
</dbReference>
<evidence type="ECO:0000259" key="5">
    <source>
        <dbReference type="PROSITE" id="PS50931"/>
    </source>
</evidence>
<organism evidence="6 7">
    <name type="scientific">Kineosporia mesophila</name>
    <dbReference type="NCBI Taxonomy" id="566012"/>
    <lineage>
        <taxon>Bacteria</taxon>
        <taxon>Bacillati</taxon>
        <taxon>Actinomycetota</taxon>
        <taxon>Actinomycetes</taxon>
        <taxon>Kineosporiales</taxon>
        <taxon>Kineosporiaceae</taxon>
        <taxon>Kineosporia</taxon>
    </lineage>
</organism>
<dbReference type="PRINTS" id="PR00039">
    <property type="entry name" value="HTHLYSR"/>
</dbReference>